<dbReference type="OrthoDB" id="9777530at2"/>
<evidence type="ECO:0000259" key="2">
    <source>
        <dbReference type="Pfam" id="PF02492"/>
    </source>
</evidence>
<organism evidence="3 4">
    <name type="scientific">Pararhodospirillum oryzae</name>
    <dbReference type="NCBI Taxonomy" id="478448"/>
    <lineage>
        <taxon>Bacteria</taxon>
        <taxon>Pseudomonadati</taxon>
        <taxon>Pseudomonadota</taxon>
        <taxon>Alphaproteobacteria</taxon>
        <taxon>Rhodospirillales</taxon>
        <taxon>Rhodospirillaceae</taxon>
        <taxon>Pararhodospirillum</taxon>
    </lineage>
</organism>
<evidence type="ECO:0000313" key="4">
    <source>
        <dbReference type="Proteomes" id="UP000321567"/>
    </source>
</evidence>
<dbReference type="AlphaFoldDB" id="A0A512H6C8"/>
<dbReference type="RefSeq" id="WP_147163067.1">
    <property type="nucleotide sequence ID" value="NZ_BJZO01000024.1"/>
</dbReference>
<dbReference type="PANTHER" id="PTHR30134:SF1">
    <property type="entry name" value="COBW_HYPB_UREG NUCLEOTIDE-BINDING DOMAIN-CONTAINING PROTEIN"/>
    <property type="match status" value="1"/>
</dbReference>
<comment type="caution">
    <text evidence="3">The sequence shown here is derived from an EMBL/GenBank/DDBJ whole genome shotgun (WGS) entry which is preliminary data.</text>
</comment>
<evidence type="ECO:0000313" key="3">
    <source>
        <dbReference type="EMBL" id="GEO81025.1"/>
    </source>
</evidence>
<keyword evidence="4" id="KW-1185">Reference proteome</keyword>
<dbReference type="SUPFAM" id="SSF52540">
    <property type="entry name" value="P-loop containing nucleoside triphosphate hydrolases"/>
    <property type="match status" value="1"/>
</dbReference>
<dbReference type="EMBL" id="BJZO01000024">
    <property type="protein sequence ID" value="GEO81025.1"/>
    <property type="molecule type" value="Genomic_DNA"/>
</dbReference>
<sequence>MKLITVAGPPSSGKTSLIVHALRPLRAAGLKMGVVKFDCLASADAAVYETEGLPVLTGLAGNYCPDHFFVTNIEECAAWGVARGLDILISESAGLCNRCAPHLRGFLAVCVLDTLAGVETPRKIGPMLKTADLVVITKSDIVSQAEREVFAYRVRQVNAEADILFVNGITGQGAGEIGQMWQEAPEDAPLTGGRLRFSVPSSVCSYCFGQTRIGKEFQHGVVRKMPIEEVSHVG</sequence>
<name>A0A512H6C8_9PROT</name>
<dbReference type="Pfam" id="PF02492">
    <property type="entry name" value="cobW"/>
    <property type="match status" value="1"/>
</dbReference>
<gene>
    <name evidence="3" type="ORF">ROR02_11560</name>
</gene>
<accession>A0A512H6C8</accession>
<dbReference type="Proteomes" id="UP000321567">
    <property type="component" value="Unassembled WGS sequence"/>
</dbReference>
<dbReference type="InterPro" id="IPR004392">
    <property type="entry name" value="Hyd_mat_HypB"/>
</dbReference>
<dbReference type="GO" id="GO:0008270">
    <property type="term" value="F:zinc ion binding"/>
    <property type="evidence" value="ECO:0007669"/>
    <property type="project" value="TreeGrafter"/>
</dbReference>
<dbReference type="GO" id="GO:0003924">
    <property type="term" value="F:GTPase activity"/>
    <property type="evidence" value="ECO:0007669"/>
    <property type="project" value="InterPro"/>
</dbReference>
<dbReference type="GO" id="GO:0051604">
    <property type="term" value="P:protein maturation"/>
    <property type="evidence" value="ECO:0007669"/>
    <property type="project" value="InterPro"/>
</dbReference>
<dbReference type="InterPro" id="IPR027417">
    <property type="entry name" value="P-loop_NTPase"/>
</dbReference>
<dbReference type="InterPro" id="IPR003495">
    <property type="entry name" value="CobW/HypB/UreG_nucleotide-bd"/>
</dbReference>
<protein>
    <recommendedName>
        <fullName evidence="1">Hydrogenase maturation factor HypB</fullName>
    </recommendedName>
</protein>
<feature type="domain" description="CobW/HypB/UreG nucleotide-binding" evidence="2">
    <location>
        <begin position="4"/>
        <end position="164"/>
    </location>
</feature>
<reference evidence="3 4" key="1">
    <citation type="submission" date="2019-07" db="EMBL/GenBank/DDBJ databases">
        <title>Whole genome shotgun sequence of Rhodospirillum oryzae NBRC 107573.</title>
        <authorList>
            <person name="Hosoyama A."/>
            <person name="Uohara A."/>
            <person name="Ohji S."/>
            <person name="Ichikawa N."/>
        </authorList>
    </citation>
    <scope>NUCLEOTIDE SEQUENCE [LARGE SCALE GENOMIC DNA]</scope>
    <source>
        <strain evidence="3 4">NBRC 107573</strain>
    </source>
</reference>
<dbReference type="Gene3D" id="3.40.50.300">
    <property type="entry name" value="P-loop containing nucleotide triphosphate hydrolases"/>
    <property type="match status" value="1"/>
</dbReference>
<proteinExistence type="predicted"/>
<dbReference type="GO" id="GO:0016151">
    <property type="term" value="F:nickel cation binding"/>
    <property type="evidence" value="ECO:0007669"/>
    <property type="project" value="InterPro"/>
</dbReference>
<evidence type="ECO:0000256" key="1">
    <source>
        <dbReference type="ARBA" id="ARBA00035238"/>
    </source>
</evidence>
<dbReference type="PANTHER" id="PTHR30134">
    <property type="entry name" value="HYDROGENASE PROTEIN ASSEMBLY PROTEIN, NICKEL CHAPERONE"/>
    <property type="match status" value="1"/>
</dbReference>